<feature type="transmembrane region" description="Helical" evidence="1">
    <location>
        <begin position="143"/>
        <end position="164"/>
    </location>
</feature>
<keyword evidence="3" id="KW-1185">Reference proteome</keyword>
<dbReference type="RefSeq" id="WP_390359273.1">
    <property type="nucleotide sequence ID" value="NZ_JBHTKJ010000007.1"/>
</dbReference>
<feature type="transmembrane region" description="Helical" evidence="1">
    <location>
        <begin position="9"/>
        <end position="26"/>
    </location>
</feature>
<reference evidence="3" key="1">
    <citation type="journal article" date="2019" name="Int. J. Syst. Evol. Microbiol.">
        <title>The Global Catalogue of Microorganisms (GCM) 10K type strain sequencing project: providing services to taxonomists for standard genome sequencing and annotation.</title>
        <authorList>
            <consortium name="The Broad Institute Genomics Platform"/>
            <consortium name="The Broad Institute Genome Sequencing Center for Infectious Disease"/>
            <person name="Wu L."/>
            <person name="Ma J."/>
        </authorList>
    </citation>
    <scope>NUCLEOTIDE SEQUENCE [LARGE SCALE GENOMIC DNA]</scope>
    <source>
        <strain evidence="3">CCUG 56754</strain>
    </source>
</reference>
<proteinExistence type="predicted"/>
<dbReference type="EMBL" id="JBHTKJ010000007">
    <property type="protein sequence ID" value="MFD1037321.1"/>
    <property type="molecule type" value="Genomic_DNA"/>
</dbReference>
<feature type="transmembrane region" description="Helical" evidence="1">
    <location>
        <begin position="71"/>
        <end position="90"/>
    </location>
</feature>
<keyword evidence="1" id="KW-0812">Transmembrane</keyword>
<evidence type="ECO:0000256" key="1">
    <source>
        <dbReference type="SAM" id="Phobius"/>
    </source>
</evidence>
<gene>
    <name evidence="2" type="ORF">ACFQ3N_02630</name>
</gene>
<comment type="caution">
    <text evidence="2">The sequence shown here is derived from an EMBL/GenBank/DDBJ whole genome shotgun (WGS) entry which is preliminary data.</text>
</comment>
<feature type="transmembrane region" description="Helical" evidence="1">
    <location>
        <begin position="46"/>
        <end position="64"/>
    </location>
</feature>
<accession>A0ABW3LG24</accession>
<name>A0ABW3LG24_9BACI</name>
<evidence type="ECO:0000313" key="2">
    <source>
        <dbReference type="EMBL" id="MFD1037321.1"/>
    </source>
</evidence>
<feature type="transmembrane region" description="Helical" evidence="1">
    <location>
        <begin position="102"/>
        <end position="122"/>
    </location>
</feature>
<protein>
    <submittedName>
        <fullName evidence="2">YitT family protein</fullName>
    </submittedName>
</protein>
<keyword evidence="1" id="KW-0472">Membrane</keyword>
<dbReference type="InterPro" id="IPR038750">
    <property type="entry name" value="YczE/YyaS-like"/>
</dbReference>
<keyword evidence="1" id="KW-1133">Transmembrane helix</keyword>
<dbReference type="PANTHER" id="PTHR40078">
    <property type="entry name" value="INTEGRAL MEMBRANE PROTEIN-RELATED"/>
    <property type="match status" value="1"/>
</dbReference>
<dbReference type="PANTHER" id="PTHR40078:SF1">
    <property type="entry name" value="INTEGRAL MEMBRANE PROTEIN"/>
    <property type="match status" value="1"/>
</dbReference>
<dbReference type="Pfam" id="PF19700">
    <property type="entry name" value="DUF6198"/>
    <property type="match status" value="1"/>
</dbReference>
<organism evidence="2 3">
    <name type="scientific">Virgibacillus byunsanensis</name>
    <dbReference type="NCBI Taxonomy" id="570945"/>
    <lineage>
        <taxon>Bacteria</taxon>
        <taxon>Bacillati</taxon>
        <taxon>Bacillota</taxon>
        <taxon>Bacilli</taxon>
        <taxon>Bacillales</taxon>
        <taxon>Bacillaceae</taxon>
        <taxon>Virgibacillus</taxon>
    </lineage>
</organism>
<sequence length="207" mass="22098">MTLTQNKLILYAIGIMIFTLGIVLTLQSGLGVSPFDALLVGLHRTIGLTIGSWEVILGALNAILLRSRPEYLGILTALMIGICIDFWVLALDGWVQPKTLAGQIACFSLGLVVNGFGIATYLQAKLASVPFDGTMLAVTKLTGLNVIISRALLFLVLVILAFIFNGLIGIGTLLITFLSGVTINVFIPYVGRFEKIQQEGETGTGSL</sequence>
<feature type="transmembrane region" description="Helical" evidence="1">
    <location>
        <begin position="170"/>
        <end position="190"/>
    </location>
</feature>
<dbReference type="Proteomes" id="UP001597040">
    <property type="component" value="Unassembled WGS sequence"/>
</dbReference>
<evidence type="ECO:0000313" key="3">
    <source>
        <dbReference type="Proteomes" id="UP001597040"/>
    </source>
</evidence>